<evidence type="ECO:0000313" key="2">
    <source>
        <dbReference type="EMBL" id="KAF2582066.1"/>
    </source>
</evidence>
<feature type="region of interest" description="Disordered" evidence="1">
    <location>
        <begin position="113"/>
        <end position="191"/>
    </location>
</feature>
<proteinExistence type="predicted"/>
<reference evidence="2" key="1">
    <citation type="submission" date="2019-12" db="EMBL/GenBank/DDBJ databases">
        <title>Genome sequencing and annotation of Brassica cretica.</title>
        <authorList>
            <person name="Studholme D.J."/>
            <person name="Sarris P.F."/>
        </authorList>
    </citation>
    <scope>NUCLEOTIDE SEQUENCE</scope>
    <source>
        <strain evidence="2">PFS-001/15</strain>
        <tissue evidence="2">Leaf</tissue>
    </source>
</reference>
<dbReference type="AlphaFoldDB" id="A0A8S9JKS5"/>
<accession>A0A8S9JKS5</accession>
<name>A0A8S9JKS5_BRACR</name>
<feature type="compositionally biased region" description="Basic and acidic residues" evidence="1">
    <location>
        <begin position="144"/>
        <end position="175"/>
    </location>
</feature>
<feature type="compositionally biased region" description="Basic residues" evidence="1">
    <location>
        <begin position="113"/>
        <end position="128"/>
    </location>
</feature>
<organism evidence="2 3">
    <name type="scientific">Brassica cretica</name>
    <name type="common">Mustard</name>
    <dbReference type="NCBI Taxonomy" id="69181"/>
    <lineage>
        <taxon>Eukaryota</taxon>
        <taxon>Viridiplantae</taxon>
        <taxon>Streptophyta</taxon>
        <taxon>Embryophyta</taxon>
        <taxon>Tracheophyta</taxon>
        <taxon>Spermatophyta</taxon>
        <taxon>Magnoliopsida</taxon>
        <taxon>eudicotyledons</taxon>
        <taxon>Gunneridae</taxon>
        <taxon>Pentapetalae</taxon>
        <taxon>rosids</taxon>
        <taxon>malvids</taxon>
        <taxon>Brassicales</taxon>
        <taxon>Brassicaceae</taxon>
        <taxon>Brassiceae</taxon>
        <taxon>Brassica</taxon>
    </lineage>
</organism>
<evidence type="ECO:0000256" key="1">
    <source>
        <dbReference type="SAM" id="MobiDB-lite"/>
    </source>
</evidence>
<gene>
    <name evidence="2" type="ORF">F2Q68_00004692</name>
</gene>
<dbReference type="Proteomes" id="UP000712281">
    <property type="component" value="Unassembled WGS sequence"/>
</dbReference>
<protein>
    <submittedName>
        <fullName evidence="2">Uncharacterized protein</fullName>
    </submittedName>
</protein>
<dbReference type="EMBL" id="QGKW02001660">
    <property type="protein sequence ID" value="KAF2582066.1"/>
    <property type="molecule type" value="Genomic_DNA"/>
</dbReference>
<comment type="caution">
    <text evidence="2">The sequence shown here is derived from an EMBL/GenBank/DDBJ whole genome shotgun (WGS) entry which is preliminary data.</text>
</comment>
<evidence type="ECO:0000313" key="3">
    <source>
        <dbReference type="Proteomes" id="UP000712281"/>
    </source>
</evidence>
<sequence>MSDTHNRGEEISADTYATVMRHQFNLESLGDRLQKIEDATTIMKDKWRRGDEAMRDFTEHHLPLPISTSLHRPTIIPVWYMLGSKSVTTKSTSEKASEKNFLFIKENEVGKERKKLSKASRSLRRNKQTRSSNTDSARPFTELDQSRKDKCQVSEDKCHVSEDKYQARREMEYFREGINSTGGRRGKGKPP</sequence>